<protein>
    <recommendedName>
        <fullName evidence="4">F-box domain-containing protein</fullName>
    </recommendedName>
</protein>
<reference evidence="2" key="2">
    <citation type="submission" date="2023-06" db="EMBL/GenBank/DDBJ databases">
        <authorList>
            <consortium name="Lawrence Berkeley National Laboratory"/>
            <person name="Haridas S."/>
            <person name="Hensen N."/>
            <person name="Bonometti L."/>
            <person name="Westerberg I."/>
            <person name="Brannstrom I.O."/>
            <person name="Guillou S."/>
            <person name="Cros-Aarteil S."/>
            <person name="Calhoun S."/>
            <person name="Kuo A."/>
            <person name="Mondo S."/>
            <person name="Pangilinan J."/>
            <person name="Riley R."/>
            <person name="Labutti K."/>
            <person name="Andreopoulos B."/>
            <person name="Lipzen A."/>
            <person name="Chen C."/>
            <person name="Yanf M."/>
            <person name="Daum C."/>
            <person name="Ng V."/>
            <person name="Clum A."/>
            <person name="Steindorff A."/>
            <person name="Ohm R."/>
            <person name="Martin F."/>
            <person name="Silar P."/>
            <person name="Natvig D."/>
            <person name="Lalanne C."/>
            <person name="Gautier V."/>
            <person name="Ament-Velasquez S.L."/>
            <person name="Kruys A."/>
            <person name="Hutchinson M.I."/>
            <person name="Powell A.J."/>
            <person name="Barry K."/>
            <person name="Miller A.N."/>
            <person name="Grigoriev I.V."/>
            <person name="Debuchy R."/>
            <person name="Gladieux P."/>
            <person name="Thoren M.H."/>
            <person name="Johannesson H."/>
        </authorList>
    </citation>
    <scope>NUCLEOTIDE SEQUENCE</scope>
    <source>
        <strain evidence="2">SMH4131-1</strain>
    </source>
</reference>
<evidence type="ECO:0000313" key="2">
    <source>
        <dbReference type="EMBL" id="KAK3336273.1"/>
    </source>
</evidence>
<evidence type="ECO:0008006" key="4">
    <source>
        <dbReference type="Google" id="ProtNLM"/>
    </source>
</evidence>
<dbReference type="Gene3D" id="3.80.10.10">
    <property type="entry name" value="Ribonuclease Inhibitor"/>
    <property type="match status" value="1"/>
</dbReference>
<proteinExistence type="predicted"/>
<feature type="region of interest" description="Disordered" evidence="1">
    <location>
        <begin position="55"/>
        <end position="84"/>
    </location>
</feature>
<feature type="region of interest" description="Disordered" evidence="1">
    <location>
        <begin position="559"/>
        <end position="608"/>
    </location>
</feature>
<dbReference type="EMBL" id="JAUEPO010000001">
    <property type="protein sequence ID" value="KAK3336273.1"/>
    <property type="molecule type" value="Genomic_DNA"/>
</dbReference>
<reference evidence="2" key="1">
    <citation type="journal article" date="2023" name="Mol. Phylogenet. Evol.">
        <title>Genome-scale phylogeny and comparative genomics of the fungal order Sordariales.</title>
        <authorList>
            <person name="Hensen N."/>
            <person name="Bonometti L."/>
            <person name="Westerberg I."/>
            <person name="Brannstrom I.O."/>
            <person name="Guillou S."/>
            <person name="Cros-Aarteil S."/>
            <person name="Calhoun S."/>
            <person name="Haridas S."/>
            <person name="Kuo A."/>
            <person name="Mondo S."/>
            <person name="Pangilinan J."/>
            <person name="Riley R."/>
            <person name="LaButti K."/>
            <person name="Andreopoulos B."/>
            <person name="Lipzen A."/>
            <person name="Chen C."/>
            <person name="Yan M."/>
            <person name="Daum C."/>
            <person name="Ng V."/>
            <person name="Clum A."/>
            <person name="Steindorff A."/>
            <person name="Ohm R.A."/>
            <person name="Martin F."/>
            <person name="Silar P."/>
            <person name="Natvig D.O."/>
            <person name="Lalanne C."/>
            <person name="Gautier V."/>
            <person name="Ament-Velasquez S.L."/>
            <person name="Kruys A."/>
            <person name="Hutchinson M.I."/>
            <person name="Powell A.J."/>
            <person name="Barry K."/>
            <person name="Miller A.N."/>
            <person name="Grigoriev I.V."/>
            <person name="Debuchy R."/>
            <person name="Gladieux P."/>
            <person name="Hiltunen Thoren M."/>
            <person name="Johannesson H."/>
        </authorList>
    </citation>
    <scope>NUCLEOTIDE SEQUENCE</scope>
    <source>
        <strain evidence="2">SMH4131-1</strain>
    </source>
</reference>
<dbReference type="SUPFAM" id="SSF52047">
    <property type="entry name" value="RNI-like"/>
    <property type="match status" value="1"/>
</dbReference>
<dbReference type="Proteomes" id="UP001286456">
    <property type="component" value="Unassembled WGS sequence"/>
</dbReference>
<feature type="compositionally biased region" description="Low complexity" evidence="1">
    <location>
        <begin position="562"/>
        <end position="591"/>
    </location>
</feature>
<gene>
    <name evidence="2" type="ORF">B0T19DRAFT_34777</name>
</gene>
<name>A0AAE0MLN0_9PEZI</name>
<organism evidence="2 3">
    <name type="scientific">Cercophora scortea</name>
    <dbReference type="NCBI Taxonomy" id="314031"/>
    <lineage>
        <taxon>Eukaryota</taxon>
        <taxon>Fungi</taxon>
        <taxon>Dikarya</taxon>
        <taxon>Ascomycota</taxon>
        <taxon>Pezizomycotina</taxon>
        <taxon>Sordariomycetes</taxon>
        <taxon>Sordariomycetidae</taxon>
        <taxon>Sordariales</taxon>
        <taxon>Lasiosphaeriaceae</taxon>
        <taxon>Cercophora</taxon>
    </lineage>
</organism>
<evidence type="ECO:0000256" key="1">
    <source>
        <dbReference type="SAM" id="MobiDB-lite"/>
    </source>
</evidence>
<feature type="region of interest" description="Disordered" evidence="1">
    <location>
        <begin position="698"/>
        <end position="719"/>
    </location>
</feature>
<comment type="caution">
    <text evidence="2">The sequence shown here is derived from an EMBL/GenBank/DDBJ whole genome shotgun (WGS) entry which is preliminary data.</text>
</comment>
<evidence type="ECO:0000313" key="3">
    <source>
        <dbReference type="Proteomes" id="UP001286456"/>
    </source>
</evidence>
<feature type="compositionally biased region" description="Low complexity" evidence="1">
    <location>
        <begin position="66"/>
        <end position="82"/>
    </location>
</feature>
<feature type="compositionally biased region" description="Basic and acidic residues" evidence="1">
    <location>
        <begin position="708"/>
        <end position="719"/>
    </location>
</feature>
<dbReference type="AlphaFoldDB" id="A0AAE0MLN0"/>
<accession>A0AAE0MLN0</accession>
<dbReference type="InterPro" id="IPR032675">
    <property type="entry name" value="LRR_dom_sf"/>
</dbReference>
<sequence length="764" mass="84336">MHPPSEQDFITRTQMASTRIHQVTDAYSGLRHSHMGPGPAIKNVPMAYESSALERPETYNRPRRLSNSSASSSTSSVFSGPGSVEGRLRSISLSSSLTSIESLPPHGPTSKPRQGSWSQYQLQNGNTWQHHAWQKPAPIKFRRKAKPGELFAALPGEVLELILEELRKLHLQLGGKSCATCWMRDCCSVAVSARKFLKYAREALYQHVQIVGAEGPLMKKRTKLNNGSRLVLLRRTLRANPHIAVIVRSLKPPSLPPNATAEGYNDLIASVVMACPNLERLVGFYPVYDHSFQRLFHALSTRQRLKEMDWILAPSSSQQQQRMPRSGGSHKYVPGDLQPQDYRAFLDYHLNWQQLSTLVVHCHPGATLSPGTLLERTLHGLPSLQTLYLSHLPHTSFNDASLLALPPLKKLTLAFIPGVTTAGLSAMATRSASTSITSLTLIHINVESLPALARIFSNLTSLETFNLVQAYAPVMPTDEHIWLFPYLASQSLRKLHWDIPYLPTRATTADNILAKSISAHGFPELRTLRAPNDPEGVFQSLCRPVERVDNPMDKYRGQANYHSSLHGHGRSSSAFSRASSVTSSSRSGSISKINGPPSPLFPSDDLMMPRDNSNLTLARLAAQQRLDSARRFPRYFVNVIDEYGTVVEKYGVGAFIGTVESKINYKLTPDEGGTDEGGGLVGMADMLGDCGESLVVGGQGGKDGMSSAKRDKKEKKGEALDAEVQAREGCIGRWNTFSGAVVDKKDKERWWHAERGRWRGVTLS</sequence>
<keyword evidence="3" id="KW-1185">Reference proteome</keyword>